<proteinExistence type="inferred from homology"/>
<evidence type="ECO:0000313" key="12">
    <source>
        <dbReference type="EMBL" id="OAN65513.1"/>
    </source>
</evidence>
<reference evidence="12 13" key="1">
    <citation type="submission" date="2016-04" db="EMBL/GenBank/DDBJ databases">
        <title>Draft genome sequence of freshwater magnetotactic bacteria Magnetospirillum marisnigri SP-1 and Magnetospirillum moscoviense BB-1.</title>
        <authorList>
            <person name="Koziaeva V."/>
            <person name="Dziuba M.V."/>
            <person name="Ivanov T.M."/>
            <person name="Kuznetsov B."/>
            <person name="Grouzdev D.S."/>
        </authorList>
    </citation>
    <scope>NUCLEOTIDE SEQUENCE [LARGE SCALE GENOMIC DNA]</scope>
    <source>
        <strain evidence="12 13">BB-1</strain>
    </source>
</reference>
<dbReference type="NCBIfam" id="TIGR00379">
    <property type="entry name" value="cobB"/>
    <property type="match status" value="1"/>
</dbReference>
<evidence type="ECO:0000313" key="13">
    <source>
        <dbReference type="Proteomes" id="UP000078543"/>
    </source>
</evidence>
<evidence type="ECO:0000256" key="4">
    <source>
        <dbReference type="ARBA" id="ARBA00022598"/>
    </source>
</evidence>
<dbReference type="CDD" id="cd03130">
    <property type="entry name" value="GATase1_CobB"/>
    <property type="match status" value="1"/>
</dbReference>
<comment type="similarity">
    <text evidence="9">Belongs to the CobB/CbiA family.</text>
</comment>
<dbReference type="InterPro" id="IPR002586">
    <property type="entry name" value="CobQ/CobB/MinD/ParA_Nub-bd_dom"/>
</dbReference>
<evidence type="ECO:0000256" key="2">
    <source>
        <dbReference type="ARBA" id="ARBA00006205"/>
    </source>
</evidence>
<feature type="active site" description="Nucleophile" evidence="9">
    <location>
        <position position="330"/>
    </location>
</feature>
<evidence type="ECO:0000256" key="5">
    <source>
        <dbReference type="ARBA" id="ARBA00022741"/>
    </source>
</evidence>
<evidence type="ECO:0000259" key="11">
    <source>
        <dbReference type="Pfam" id="PF07685"/>
    </source>
</evidence>
<comment type="miscellaneous">
    <text evidence="9">The a and c carboxylates of cobyrinate are activated for nucleophilic attack via formation of a phosphorylated intermediate by ATP. CbiA catalyzes first the amidation of the c-carboxylate, and then that of the a-carboxylate.</text>
</comment>
<dbReference type="Proteomes" id="UP000078543">
    <property type="component" value="Unassembled WGS sequence"/>
</dbReference>
<dbReference type="EMBL" id="LWQU01000022">
    <property type="protein sequence ID" value="OAN65513.1"/>
    <property type="molecule type" value="Genomic_DNA"/>
</dbReference>
<dbReference type="SUPFAM" id="SSF52540">
    <property type="entry name" value="P-loop containing nucleoside triphosphate hydrolases"/>
    <property type="match status" value="1"/>
</dbReference>
<protein>
    <recommendedName>
        <fullName evidence="9">Cobyrinate a,c-diamide synthase</fullName>
        <ecNumber evidence="9">6.3.5.11</ecNumber>
    </recommendedName>
    <alternativeName>
        <fullName evidence="9">Cobyrinic acid a,c-diamide synthetase</fullName>
    </alternativeName>
</protein>
<dbReference type="UniPathway" id="UPA00148">
    <property type="reaction ID" value="UER00231"/>
</dbReference>
<dbReference type="AlphaFoldDB" id="A0A178MZS6"/>
<dbReference type="STRING" id="1437059.A6A05_06040"/>
<dbReference type="PROSITE" id="PS51274">
    <property type="entry name" value="GATASE_COBBQ"/>
    <property type="match status" value="1"/>
</dbReference>
<dbReference type="EC" id="6.3.5.11" evidence="9"/>
<sequence>MAAPGFVIAAPSSGSGKTLVTLGLLAHLAGRGLRVASAKVGPDYIDPAFHAAATGRPCLNLDSWAMRPQSLSGLAASLSMAADLVVCEGVMGLFDGADSLPGQATGSTAEVAALAGWPVVLVIDARGQAASAGAVLLGFARARPDVTIAGVIFNRVSGDKHRRLIAHACAEMCPDIAPLGFVPPLPHLVLPSRHLGLVQAVEHPDLAGFLSQAAAAIAAHVDVDALAALARPSALAGPVPHPLPPLAGRIAVARDQAFAFAYPALLQGWRDAGAELTFFSPLADQAPDGDAVYLPGGYPELHGAHLSQAGTFLAGLRRLAGRSAPVFGECGGFMVLGDGIEDADGHRHAMAGLLPLETSFKTRRLHLGYRRARLLADGALGPAGTIYRGHEFHYASITGQGPAPALFEASDAAGQALGPAGLAKGSVVASFLHLIDRS</sequence>
<comment type="function">
    <text evidence="9">Catalyzes the ATP-dependent amidation of the two carboxylate groups at positions a and c of cobyrinate, using either L-glutamine or ammonia as the nitrogen source.</text>
</comment>
<dbReference type="CDD" id="cd05388">
    <property type="entry name" value="CobB_N"/>
    <property type="match status" value="1"/>
</dbReference>
<dbReference type="Gene3D" id="3.40.50.880">
    <property type="match status" value="1"/>
</dbReference>
<dbReference type="InterPro" id="IPR011698">
    <property type="entry name" value="GATase_3"/>
</dbReference>
<feature type="site" description="Increases nucleophilicity of active site Cys" evidence="9">
    <location>
        <position position="433"/>
    </location>
</feature>
<evidence type="ECO:0000256" key="9">
    <source>
        <dbReference type="HAMAP-Rule" id="MF_00027"/>
    </source>
</evidence>
<evidence type="ECO:0000256" key="6">
    <source>
        <dbReference type="ARBA" id="ARBA00022840"/>
    </source>
</evidence>
<comment type="catalytic activity">
    <reaction evidence="9">
        <text>cob(II)yrinate + 2 L-glutamine + 2 ATP + 2 H2O = cob(II)yrinate a,c diamide + 2 L-glutamate + 2 ADP + 2 phosphate + 2 H(+)</text>
        <dbReference type="Rhea" id="RHEA:26289"/>
        <dbReference type="ChEBI" id="CHEBI:15377"/>
        <dbReference type="ChEBI" id="CHEBI:15378"/>
        <dbReference type="ChEBI" id="CHEBI:29985"/>
        <dbReference type="ChEBI" id="CHEBI:30616"/>
        <dbReference type="ChEBI" id="CHEBI:43474"/>
        <dbReference type="ChEBI" id="CHEBI:58359"/>
        <dbReference type="ChEBI" id="CHEBI:58537"/>
        <dbReference type="ChEBI" id="CHEBI:58894"/>
        <dbReference type="ChEBI" id="CHEBI:456216"/>
        <dbReference type="EC" id="6.3.5.11"/>
    </reaction>
</comment>
<dbReference type="RefSeq" id="WP_068496751.1">
    <property type="nucleotide sequence ID" value="NZ_LWQU01000022.1"/>
</dbReference>
<evidence type="ECO:0000256" key="1">
    <source>
        <dbReference type="ARBA" id="ARBA00001946"/>
    </source>
</evidence>
<comment type="cofactor">
    <cofactor evidence="1 9">
        <name>Mg(2+)</name>
        <dbReference type="ChEBI" id="CHEBI:18420"/>
    </cofactor>
</comment>
<keyword evidence="6 9" id="KW-0067">ATP-binding</keyword>
<dbReference type="Gene3D" id="3.40.50.300">
    <property type="entry name" value="P-loop containing nucleotide triphosphate hydrolases"/>
    <property type="match status" value="1"/>
</dbReference>
<gene>
    <name evidence="9" type="primary">cbiA</name>
    <name evidence="12" type="ORF">A6A05_06040</name>
</gene>
<keyword evidence="7 9" id="KW-0460">Magnesium</keyword>
<keyword evidence="8 9" id="KW-0315">Glutamine amidotransferase</keyword>
<keyword evidence="3 9" id="KW-0169">Cobalamin biosynthesis</keyword>
<dbReference type="OrthoDB" id="9764035at2"/>
<evidence type="ECO:0000256" key="7">
    <source>
        <dbReference type="ARBA" id="ARBA00022842"/>
    </source>
</evidence>
<comment type="pathway">
    <text evidence="9">Cofactor biosynthesis; adenosylcobalamin biosynthesis; cob(II)yrinate a,c-diamide from sirohydrochlorin (anaerobic route): step 10/10.</text>
</comment>
<dbReference type="NCBIfam" id="NF002204">
    <property type="entry name" value="PRK01077.1"/>
    <property type="match status" value="1"/>
</dbReference>
<comment type="caution">
    <text evidence="12">The sequence shown here is derived from an EMBL/GenBank/DDBJ whole genome shotgun (WGS) entry which is preliminary data.</text>
</comment>
<organism evidence="12 13">
    <name type="scientific">Magnetospirillum moscoviense</name>
    <dbReference type="NCBI Taxonomy" id="1437059"/>
    <lineage>
        <taxon>Bacteria</taxon>
        <taxon>Pseudomonadati</taxon>
        <taxon>Pseudomonadota</taxon>
        <taxon>Alphaproteobacteria</taxon>
        <taxon>Rhodospirillales</taxon>
        <taxon>Rhodospirillaceae</taxon>
        <taxon>Magnetospirillum</taxon>
    </lineage>
</organism>
<dbReference type="Pfam" id="PF07685">
    <property type="entry name" value="GATase_3"/>
    <property type="match status" value="1"/>
</dbReference>
<accession>A0A178MZS6</accession>
<dbReference type="InterPro" id="IPR029062">
    <property type="entry name" value="Class_I_gatase-like"/>
</dbReference>
<comment type="domain">
    <text evidence="9">Comprises of two domains. The C-terminal domain contains the binding site for glutamine and catalyzes the hydrolysis of this substrate to glutamate and ammonia. The N-terminal domain is anticipated to bind ATP and cobyrinate and catalyzes the ultimate synthesis of the diamide product. The ammonia produced via the glutaminase domain is probably translocated to the adjacent domain via a molecular tunnel, where it reacts with an activated intermediate.</text>
</comment>
<keyword evidence="5 9" id="KW-0547">Nucleotide-binding</keyword>
<evidence type="ECO:0000256" key="3">
    <source>
        <dbReference type="ARBA" id="ARBA00022573"/>
    </source>
</evidence>
<feature type="domain" description="CobQ/CobB/MinD/ParA nucleotide binding" evidence="10">
    <location>
        <begin position="7"/>
        <end position="188"/>
    </location>
</feature>
<comment type="similarity">
    <text evidence="2">Belongs to the CobB/CobQ family. CobQ subfamily.</text>
</comment>
<feature type="domain" description="CobB/CobQ-like glutamine amidotransferase" evidence="11">
    <location>
        <begin position="249"/>
        <end position="435"/>
    </location>
</feature>
<name>A0A178MZS6_9PROT</name>
<dbReference type="PANTHER" id="PTHR43873:SF1">
    <property type="entry name" value="COBYRINATE A,C-DIAMIDE SYNTHASE"/>
    <property type="match status" value="1"/>
</dbReference>
<dbReference type="GO" id="GO:0005524">
    <property type="term" value="F:ATP binding"/>
    <property type="evidence" value="ECO:0007669"/>
    <property type="project" value="UniProtKB-UniRule"/>
</dbReference>
<dbReference type="GO" id="GO:0009236">
    <property type="term" value="P:cobalamin biosynthetic process"/>
    <property type="evidence" value="ECO:0007669"/>
    <property type="project" value="UniProtKB-UniRule"/>
</dbReference>
<evidence type="ECO:0000256" key="8">
    <source>
        <dbReference type="ARBA" id="ARBA00022962"/>
    </source>
</evidence>
<dbReference type="GO" id="GO:0042242">
    <property type="term" value="F:cobyrinic acid a,c-diamide synthase activity"/>
    <property type="evidence" value="ECO:0007669"/>
    <property type="project" value="UniProtKB-UniRule"/>
</dbReference>
<dbReference type="PANTHER" id="PTHR43873">
    <property type="entry name" value="COBYRINATE A,C-DIAMIDE SYNTHASE"/>
    <property type="match status" value="1"/>
</dbReference>
<dbReference type="InterPro" id="IPR027417">
    <property type="entry name" value="P-loop_NTPase"/>
</dbReference>
<keyword evidence="13" id="KW-1185">Reference proteome</keyword>
<dbReference type="InterPro" id="IPR004484">
    <property type="entry name" value="CbiA/CobB_synth"/>
</dbReference>
<evidence type="ECO:0000259" key="10">
    <source>
        <dbReference type="Pfam" id="PF01656"/>
    </source>
</evidence>
<dbReference type="SUPFAM" id="SSF52317">
    <property type="entry name" value="Class I glutamine amidotransferase-like"/>
    <property type="match status" value="1"/>
</dbReference>
<keyword evidence="4 9" id="KW-0436">Ligase</keyword>
<dbReference type="HAMAP" id="MF_00027">
    <property type="entry name" value="CobB_CbiA"/>
    <property type="match status" value="1"/>
</dbReference>
<dbReference type="Pfam" id="PF01656">
    <property type="entry name" value="CbiA"/>
    <property type="match status" value="1"/>
</dbReference>